<reference evidence="4" key="1">
    <citation type="submission" date="2017-02" db="UniProtKB">
        <authorList>
            <consortium name="WormBaseParasite"/>
        </authorList>
    </citation>
    <scope>IDENTIFICATION</scope>
</reference>
<evidence type="ECO:0000313" key="4">
    <source>
        <dbReference type="WBParaSite" id="HNAJ_0000472101-mRNA-1"/>
    </source>
</evidence>
<organism evidence="4">
    <name type="scientific">Rodentolepis nana</name>
    <name type="common">Dwarf tapeworm</name>
    <name type="synonym">Hymenolepis nana</name>
    <dbReference type="NCBI Taxonomy" id="102285"/>
    <lineage>
        <taxon>Eukaryota</taxon>
        <taxon>Metazoa</taxon>
        <taxon>Spiralia</taxon>
        <taxon>Lophotrochozoa</taxon>
        <taxon>Platyhelminthes</taxon>
        <taxon>Cestoda</taxon>
        <taxon>Eucestoda</taxon>
        <taxon>Cyclophyllidea</taxon>
        <taxon>Hymenolepididae</taxon>
        <taxon>Rodentolepis</taxon>
    </lineage>
</organism>
<dbReference type="WBParaSite" id="HNAJ_0000472101-mRNA-1">
    <property type="protein sequence ID" value="HNAJ_0000472101-mRNA-1"/>
    <property type="gene ID" value="HNAJ_0000472101"/>
</dbReference>
<gene>
    <name evidence="2" type="ORF">HNAJ_LOCUS4719</name>
</gene>
<dbReference type="OrthoDB" id="2134857at2759"/>
<dbReference type="AlphaFoldDB" id="A0A0R3TCD2"/>
<evidence type="ECO:0000313" key="2">
    <source>
        <dbReference type="EMBL" id="VDO00579.1"/>
    </source>
</evidence>
<proteinExistence type="predicted"/>
<protein>
    <submittedName>
        <fullName evidence="4">DUF4200 domain-containing protein</fullName>
    </submittedName>
</protein>
<feature type="coiled-coil region" evidence="1">
    <location>
        <begin position="45"/>
        <end position="80"/>
    </location>
</feature>
<dbReference type="EMBL" id="UZAE01003543">
    <property type="protein sequence ID" value="VDO00579.1"/>
    <property type="molecule type" value="Genomic_DNA"/>
</dbReference>
<evidence type="ECO:0000313" key="3">
    <source>
        <dbReference type="Proteomes" id="UP000278807"/>
    </source>
</evidence>
<keyword evidence="3" id="KW-1185">Reference proteome</keyword>
<evidence type="ECO:0000256" key="1">
    <source>
        <dbReference type="SAM" id="Coils"/>
    </source>
</evidence>
<name>A0A0R3TCD2_RODNA</name>
<sequence>MENKKKRQDIAVLQRERGREREFCDQVKRFEGFILENEAKEEGTDEKFFEELKLKEEEEEEEEEEDVKELEKLKQQYAEIIPKLGDMEEKVDKYSICESYLLQITSLLPPG</sequence>
<dbReference type="Proteomes" id="UP000278807">
    <property type="component" value="Unassembled WGS sequence"/>
</dbReference>
<reference evidence="2 3" key="2">
    <citation type="submission" date="2018-11" db="EMBL/GenBank/DDBJ databases">
        <authorList>
            <consortium name="Pathogen Informatics"/>
        </authorList>
    </citation>
    <scope>NUCLEOTIDE SEQUENCE [LARGE SCALE GENOMIC DNA]</scope>
</reference>
<accession>A0A0R3TCD2</accession>
<keyword evidence="1" id="KW-0175">Coiled coil</keyword>